<evidence type="ECO:0000259" key="1">
    <source>
        <dbReference type="Pfam" id="PF04545"/>
    </source>
</evidence>
<comment type="caution">
    <text evidence="2">The sequence shown here is derived from an EMBL/GenBank/DDBJ whole genome shotgun (WGS) entry which is preliminary data.</text>
</comment>
<dbReference type="AlphaFoldDB" id="A0A829EXU9"/>
<dbReference type="InterPro" id="IPR007630">
    <property type="entry name" value="RNA_pol_sigma70_r4"/>
</dbReference>
<dbReference type="SUPFAM" id="SSF88659">
    <property type="entry name" value="Sigma3 and sigma4 domains of RNA polymerase sigma factors"/>
    <property type="match status" value="1"/>
</dbReference>
<dbReference type="GO" id="GO:0006352">
    <property type="term" value="P:DNA-templated transcription initiation"/>
    <property type="evidence" value="ECO:0007669"/>
    <property type="project" value="InterPro"/>
</dbReference>
<sequence>MLFWLFRTFLQSLFISNATNPPFTLGLRVKGDKRARLTSFPRQKGGEIMRTSSFEHIVRLQFNSLMLIVIKNKVKSRNRQLARHSKREVLFCEIAETKQVERGTIDTCFYDCVSFKVLHFTIYVSDETLGTVLHRLSEKQRSAILLRYFQGMNDREISELYHVSRSAICSRRTRGLRKLKMLLSERK</sequence>
<reference evidence="2 3" key="1">
    <citation type="submission" date="2013-02" db="EMBL/GenBank/DDBJ databases">
        <title>The Genome Sequence of Enterococcus faecium VRE_84.</title>
        <authorList>
            <consortium name="The Broad Institute Genome Sequencing Platform"/>
            <consortium name="The Broad Institute Genome Sequencing Center for Infectious Disease"/>
            <person name="Earl A.M."/>
            <person name="Gilmore M.S."/>
            <person name="Lebreton F."/>
            <person name="Hammerum A.M."/>
            <person name="Jensen L.B."/>
            <person name="Guardabassi L."/>
            <person name="Walker B."/>
            <person name="Young S.K."/>
            <person name="Zeng Q."/>
            <person name="Gargeya S."/>
            <person name="Fitzgerald M."/>
            <person name="Haas B."/>
            <person name="Abouelleil A."/>
            <person name="Alvarado L."/>
            <person name="Arachchi H.M."/>
            <person name="Berlin A.M."/>
            <person name="Chapman S.B."/>
            <person name="Dewar J."/>
            <person name="Goldberg J."/>
            <person name="Griggs A."/>
            <person name="Gujja S."/>
            <person name="Hansen M."/>
            <person name="Howarth C."/>
            <person name="Imamovic A."/>
            <person name="Larimer J."/>
            <person name="McCowan C."/>
            <person name="Murphy C."/>
            <person name="Neiman D."/>
            <person name="Pearson M."/>
            <person name="Priest M."/>
            <person name="Roberts A."/>
            <person name="Saif S."/>
            <person name="Shea T."/>
            <person name="Sisk P."/>
            <person name="Sykes S."/>
            <person name="Wortman J."/>
            <person name="Nusbaum C."/>
            <person name="Birren B."/>
        </authorList>
    </citation>
    <scope>NUCLEOTIDE SEQUENCE [LARGE SCALE GENOMIC DNA]</scope>
    <source>
        <strain evidence="2 3">VRE 84</strain>
    </source>
</reference>
<accession>A0A829EXU9</accession>
<gene>
    <name evidence="2" type="ORF">SMG_02057</name>
</gene>
<dbReference type="Gene3D" id="1.10.10.10">
    <property type="entry name" value="Winged helix-like DNA-binding domain superfamily/Winged helix DNA-binding domain"/>
    <property type="match status" value="1"/>
</dbReference>
<dbReference type="InterPro" id="IPR013324">
    <property type="entry name" value="RNA_pol_sigma_r3/r4-like"/>
</dbReference>
<proteinExistence type="predicted"/>
<dbReference type="Pfam" id="PF04545">
    <property type="entry name" value="Sigma70_r4"/>
    <property type="match status" value="1"/>
</dbReference>
<protein>
    <submittedName>
        <fullName evidence="2">Sigma-70 family RNA polymerase sigma factor</fullName>
    </submittedName>
</protein>
<organism evidence="2 3">
    <name type="scientific">Enterococcus faecium EnGen0180</name>
    <dbReference type="NCBI Taxonomy" id="1157475"/>
    <lineage>
        <taxon>Bacteria</taxon>
        <taxon>Bacillati</taxon>
        <taxon>Bacillota</taxon>
        <taxon>Bacilli</taxon>
        <taxon>Lactobacillales</taxon>
        <taxon>Enterococcaceae</taxon>
        <taxon>Enterococcus</taxon>
    </lineage>
</organism>
<dbReference type="GO" id="GO:0003700">
    <property type="term" value="F:DNA-binding transcription factor activity"/>
    <property type="evidence" value="ECO:0007669"/>
    <property type="project" value="InterPro"/>
</dbReference>
<dbReference type="CDD" id="cd06171">
    <property type="entry name" value="Sigma70_r4"/>
    <property type="match status" value="1"/>
</dbReference>
<evidence type="ECO:0000313" key="2">
    <source>
        <dbReference type="EMBL" id="EOG23960.1"/>
    </source>
</evidence>
<dbReference type="EMBL" id="AIVF01000036">
    <property type="protein sequence ID" value="EOG23960.1"/>
    <property type="molecule type" value="Genomic_DNA"/>
</dbReference>
<feature type="domain" description="RNA polymerase sigma-70 region 4" evidence="1">
    <location>
        <begin position="132"/>
        <end position="180"/>
    </location>
</feature>
<dbReference type="Proteomes" id="UP000013834">
    <property type="component" value="Unassembled WGS sequence"/>
</dbReference>
<evidence type="ECO:0000313" key="3">
    <source>
        <dbReference type="Proteomes" id="UP000013834"/>
    </source>
</evidence>
<dbReference type="InterPro" id="IPR036388">
    <property type="entry name" value="WH-like_DNA-bd_sf"/>
</dbReference>
<name>A0A829EXU9_ENTFC</name>